<dbReference type="PANTHER" id="PTHR18966">
    <property type="entry name" value="IONOTROPIC GLUTAMATE RECEPTOR"/>
    <property type="match status" value="1"/>
</dbReference>
<comment type="caution">
    <text evidence="14">The sequence shown here is derived from an EMBL/GenBank/DDBJ whole genome shotgun (WGS) entry which is preliminary data.</text>
</comment>
<feature type="compositionally biased region" description="Basic residues" evidence="11">
    <location>
        <begin position="819"/>
        <end position="835"/>
    </location>
</feature>
<evidence type="ECO:0000256" key="4">
    <source>
        <dbReference type="ARBA" id="ARBA00022989"/>
    </source>
</evidence>
<protein>
    <submittedName>
        <fullName evidence="14">Glutamate receptor 2.5</fullName>
    </submittedName>
</protein>
<dbReference type="GO" id="GO:0015276">
    <property type="term" value="F:ligand-gated monoatomic ion channel activity"/>
    <property type="evidence" value="ECO:0007669"/>
    <property type="project" value="InterPro"/>
</dbReference>
<evidence type="ECO:0000256" key="3">
    <source>
        <dbReference type="ARBA" id="ARBA00022692"/>
    </source>
</evidence>
<proteinExistence type="predicted"/>
<dbReference type="CDD" id="cd13686">
    <property type="entry name" value="GluR_Plant"/>
    <property type="match status" value="2"/>
</dbReference>
<keyword evidence="5" id="KW-0406">Ion transport</keyword>
<dbReference type="EMBL" id="JAGKQH010000009">
    <property type="protein sequence ID" value="KAG6591926.1"/>
    <property type="molecule type" value="Genomic_DNA"/>
</dbReference>
<feature type="transmembrane region" description="Helical" evidence="12">
    <location>
        <begin position="572"/>
        <end position="592"/>
    </location>
</feature>
<sequence length="1705" mass="192703">MKLLNSSMVVGIGINETWLSGFIACSCGQSQCLKSWNFVDNWILRVKKEKFKEMGRIGAIVDMSSRIGKEEILAMQMAIEDFNSLSNRNFSLVVRDSRSDPNLAALAAKDLISMQRVQVLIGPQTWEVASVVSEVGNEEQIPVLALANEIPKWANERFKFLVQASPSQLNQMRAIAGIIGSWDWRLVNVIYDDRDFSTTEIFPHLVHALKDVGAEVSEFVGLSQFDSDLFTKELERLRRGSSRIFVVHLPFKLALRLFETAKEMGMMGKDYVWITTDTFTSLAHSFNVSINSVLQGVVGVKSYFPERNPRYRDFYLRFCRRFRLEHFDEDNNEPGIFAVQAYDAATTAAMAMSEIQEKGNDHLLEKIELTDFQGLGGKIQFKDRKLAPADTFQIINTLGRSYMELGFWSDTLGFSQELRENSSSSSSMKDLSQVFWPGGSSETPKGWVVPTDANPLRIGVPTGSMFKQYVQVEEDPKAFTGLAIDLFKETLGILHAPPSYQFYPFDGSYDDLVNEIYLKDFDAAIGDIAIISRRYEHAEFTHPYSEAGLVMIVPTTNDTSNKSLLFTKPFTVTMWILIAVVTVYNGFVVWFIERGHYPEHDGSMLDEAGAMFFSSFTTLFSLHGNRLHSNLSRMAMVAWLFMALVVTQTYTANLASMLTVQKFKATISDIETLQKMNAYVGNGRGTFVKRYLEEVLKFPTKTIKNYTAQNDLAEALRNQEIAAAFLEVPYAKLFLARFCNEFMISGPTYHVGGFGFAFWRGSPLLHDVNKALLKVFESGKYRELEESMIAREKYRSLEVNVSCNQELGKSQEGIFSTTKRRAANRPKDLPKRHKPANSVSWGHETEGNMNLTMDDSGKGRIGVIVDESSRIGKEEILAMQMAVEDLNSSRNQSFSLVIRDYKSAPNLAALAAQSNQVVELAAKELISMQRVQVLIGPQTWEATSIVSEVGNEKQTPVLTLANEIPKWGNERFKFLVQASPSQLNQMRAIAGIIGSWDWHLVNVIYEDRDFSTTEIFPHLVHALKDVGAEVSEFVSLSQFDSDLFTKELERLRRGSSRVFVVHLPFKLALRLFEIAKEMGMMGNGYVWITTDSFTSLAHSFNASIFSVLQGVVGVKRFFPGDKPPFHEFHLRFRRRFRLEHSDEDEHEPGIYAVQAYDAATTAAMAMSEIQEKGNALLEQIKLTAFQGLSGMIQFKDRKLAPADTFQIINIMGRGYRELGFWSDKSGFSRELRENSSSNSSMKDLSQVFWPGGSSETPRGWVVPTDANPLRIGVPTGSMFKQYVQVEEDPKGNNLTFTGLAIDLFKETIHSLHVPPSYEFYRFNGSYDDLVNEIFLKNFDAAVGDIAIISRRYEHADFTHPYSEAGLVMIVPTRKDKSNKSLLFTKPFTLTMWIAIAMINAYNGFVVWFIERSRYPCHDGSMFNHAGTMLCSSFTTLFSLHGNMLHSNLSRMTMVVWLFMALVITQIYTANLTSMLTIQRLEPTISNIETLQRANALVGYGKGSFVKRYLEEVLHFRPENIKNYSTPEDLSEALRNQEISAAFLEVPYVKIFLARFCREFMISGPTYKVGGFGFAFPRGSPLLTDINEALLKVSETGKFKALEDSMIGNETCEDDDAKEEGSRLCPNSFFILFVLSGGVSTIALTLFIFNAHSSSFHQNAIWRLMIAVMRHWGKHRRSTSRRVCDELQTTTVSYNFAHNTNLRIQV</sequence>
<evidence type="ECO:0000313" key="14">
    <source>
        <dbReference type="EMBL" id="KAG6591926.1"/>
    </source>
</evidence>
<dbReference type="PROSITE" id="PS51257">
    <property type="entry name" value="PROKAR_LIPOPROTEIN"/>
    <property type="match status" value="1"/>
</dbReference>
<feature type="transmembrane region" description="Helical" evidence="12">
    <location>
        <begin position="1389"/>
        <end position="1409"/>
    </location>
</feature>
<dbReference type="SMART" id="SM00079">
    <property type="entry name" value="PBPe"/>
    <property type="match status" value="2"/>
</dbReference>
<keyword evidence="7 14" id="KW-0675">Receptor</keyword>
<feature type="non-terminal residue" evidence="14">
    <location>
        <position position="1"/>
    </location>
</feature>
<gene>
    <name evidence="14" type="primary">GLR2.5</name>
    <name evidence="14" type="ORF">SDJN03_14272</name>
</gene>
<feature type="transmembrane region" description="Helical" evidence="12">
    <location>
        <begin position="1421"/>
        <end position="1439"/>
    </location>
</feature>
<evidence type="ECO:0000256" key="2">
    <source>
        <dbReference type="ARBA" id="ARBA00022448"/>
    </source>
</evidence>
<name>A0AAV6N6C1_9ROSI</name>
<dbReference type="Pfam" id="PF01094">
    <property type="entry name" value="ANF_receptor"/>
    <property type="match status" value="2"/>
</dbReference>
<dbReference type="FunFam" id="3.40.50.2300:FF:000188">
    <property type="entry name" value="Glutamate receptor"/>
    <property type="match status" value="2"/>
</dbReference>
<feature type="transmembrane region" description="Helical" evidence="12">
    <location>
        <begin position="1451"/>
        <end position="1469"/>
    </location>
</feature>
<keyword evidence="6 12" id="KW-0472">Membrane</keyword>
<evidence type="ECO:0000256" key="6">
    <source>
        <dbReference type="ARBA" id="ARBA00023136"/>
    </source>
</evidence>
<dbReference type="FunFam" id="1.10.287.70:FF:000172">
    <property type="entry name" value="Glutamate receptor"/>
    <property type="match status" value="2"/>
</dbReference>
<keyword evidence="10" id="KW-0407">Ion channel</keyword>
<dbReference type="CDD" id="cd19990">
    <property type="entry name" value="PBP1_GABAb_receptor_plant"/>
    <property type="match status" value="2"/>
</dbReference>
<dbReference type="FunFam" id="3.40.190.10:FF:000054">
    <property type="entry name" value="Glutamate receptor"/>
    <property type="match status" value="1"/>
</dbReference>
<evidence type="ECO:0000259" key="13">
    <source>
        <dbReference type="SMART" id="SM00079"/>
    </source>
</evidence>
<feature type="region of interest" description="Disordered" evidence="11">
    <location>
        <begin position="819"/>
        <end position="853"/>
    </location>
</feature>
<evidence type="ECO:0000256" key="7">
    <source>
        <dbReference type="ARBA" id="ARBA00023170"/>
    </source>
</evidence>
<keyword evidence="4 12" id="KW-1133">Transmembrane helix</keyword>
<keyword evidence="2" id="KW-0813">Transport</keyword>
<keyword evidence="9" id="KW-1071">Ligand-gated ion channel</keyword>
<feature type="domain" description="Ionotropic glutamate receptor C-terminal" evidence="13">
    <location>
        <begin position="1270"/>
        <end position="1608"/>
    </location>
</feature>
<dbReference type="GO" id="GO:0016020">
    <property type="term" value="C:membrane"/>
    <property type="evidence" value="ECO:0007669"/>
    <property type="project" value="UniProtKB-SubCell"/>
</dbReference>
<dbReference type="Proteomes" id="UP000685013">
    <property type="component" value="Chromosome 9"/>
</dbReference>
<comment type="subcellular location">
    <subcellularLocation>
        <location evidence="1">Membrane</location>
        <topology evidence="1">Multi-pass membrane protein</topology>
    </subcellularLocation>
</comment>
<keyword evidence="3 12" id="KW-0812">Transmembrane</keyword>
<organism evidence="14 15">
    <name type="scientific">Cucurbita argyrosperma subsp. sororia</name>
    <dbReference type="NCBI Taxonomy" id="37648"/>
    <lineage>
        <taxon>Eukaryota</taxon>
        <taxon>Viridiplantae</taxon>
        <taxon>Streptophyta</taxon>
        <taxon>Embryophyta</taxon>
        <taxon>Tracheophyta</taxon>
        <taxon>Spermatophyta</taxon>
        <taxon>Magnoliopsida</taxon>
        <taxon>eudicotyledons</taxon>
        <taxon>Gunneridae</taxon>
        <taxon>Pentapetalae</taxon>
        <taxon>rosids</taxon>
        <taxon>fabids</taxon>
        <taxon>Cucurbitales</taxon>
        <taxon>Cucurbitaceae</taxon>
        <taxon>Cucurbiteae</taxon>
        <taxon>Cucurbita</taxon>
    </lineage>
</organism>
<evidence type="ECO:0000256" key="5">
    <source>
        <dbReference type="ARBA" id="ARBA00023065"/>
    </source>
</evidence>
<keyword evidence="15" id="KW-1185">Reference proteome</keyword>
<evidence type="ECO:0000256" key="9">
    <source>
        <dbReference type="ARBA" id="ARBA00023286"/>
    </source>
</evidence>
<dbReference type="Pfam" id="PF00060">
    <property type="entry name" value="Lig_chan"/>
    <property type="match status" value="2"/>
</dbReference>
<feature type="domain" description="Ionotropic glutamate receptor C-terminal" evidence="13">
    <location>
        <begin position="457"/>
        <end position="791"/>
    </location>
</feature>
<evidence type="ECO:0000256" key="1">
    <source>
        <dbReference type="ARBA" id="ARBA00004141"/>
    </source>
</evidence>
<dbReference type="InterPro" id="IPR001638">
    <property type="entry name" value="Solute-binding_3/MltF_N"/>
</dbReference>
<dbReference type="InterPro" id="IPR015683">
    <property type="entry name" value="Ionotropic_Glu_rcpt"/>
</dbReference>
<feature type="transmembrane region" description="Helical" evidence="12">
    <location>
        <begin position="1628"/>
        <end position="1648"/>
    </location>
</feature>
<dbReference type="InterPro" id="IPR044440">
    <property type="entry name" value="GABAb_receptor_plant_PBP1"/>
</dbReference>
<feature type="transmembrane region" description="Helical" evidence="12">
    <location>
        <begin position="634"/>
        <end position="652"/>
    </location>
</feature>
<dbReference type="InterPro" id="IPR001320">
    <property type="entry name" value="Iontro_rcpt_C"/>
</dbReference>
<dbReference type="Pfam" id="PF00497">
    <property type="entry name" value="SBP_bac_3"/>
    <property type="match status" value="1"/>
</dbReference>
<evidence type="ECO:0000313" key="15">
    <source>
        <dbReference type="Proteomes" id="UP000685013"/>
    </source>
</evidence>
<dbReference type="InterPro" id="IPR001828">
    <property type="entry name" value="ANF_lig-bd_rcpt"/>
</dbReference>
<evidence type="ECO:0000256" key="11">
    <source>
        <dbReference type="SAM" id="MobiDB-lite"/>
    </source>
</evidence>
<accession>A0AAV6N6C1</accession>
<reference evidence="14 15" key="1">
    <citation type="journal article" date="2021" name="Hortic Res">
        <title>The domestication of Cucurbita argyrosperma as revealed by the genome of its wild relative.</title>
        <authorList>
            <person name="Barrera-Redondo J."/>
            <person name="Sanchez-de la Vega G."/>
            <person name="Aguirre-Liguori J.A."/>
            <person name="Castellanos-Morales G."/>
            <person name="Gutierrez-Guerrero Y.T."/>
            <person name="Aguirre-Dugua X."/>
            <person name="Aguirre-Planter E."/>
            <person name="Tenaillon M.I."/>
            <person name="Lira-Saade R."/>
            <person name="Eguiarte L.E."/>
        </authorList>
    </citation>
    <scope>NUCLEOTIDE SEQUENCE [LARGE SCALE GENOMIC DNA]</scope>
    <source>
        <strain evidence="14">JBR-2021</strain>
    </source>
</reference>
<evidence type="ECO:0000256" key="10">
    <source>
        <dbReference type="ARBA" id="ARBA00023303"/>
    </source>
</evidence>
<evidence type="ECO:0000256" key="8">
    <source>
        <dbReference type="ARBA" id="ARBA00023180"/>
    </source>
</evidence>
<evidence type="ECO:0000256" key="12">
    <source>
        <dbReference type="SAM" id="Phobius"/>
    </source>
</evidence>
<keyword evidence="8" id="KW-0325">Glycoprotein</keyword>